<gene>
    <name evidence="2" type="ORF">HNQ97_006674</name>
</gene>
<accession>A0ABR6CHX3</accession>
<dbReference type="InterPro" id="IPR029063">
    <property type="entry name" value="SAM-dependent_MTases_sf"/>
</dbReference>
<protein>
    <submittedName>
        <fullName evidence="2">SAM-dependent methyltransferase</fullName>
    </submittedName>
</protein>
<dbReference type="Proteomes" id="UP000587524">
    <property type="component" value="Unassembled WGS sequence"/>
</dbReference>
<dbReference type="InterPro" id="IPR013216">
    <property type="entry name" value="Methyltransf_11"/>
</dbReference>
<dbReference type="GO" id="GO:0008168">
    <property type="term" value="F:methyltransferase activity"/>
    <property type="evidence" value="ECO:0007669"/>
    <property type="project" value="UniProtKB-KW"/>
</dbReference>
<dbReference type="GO" id="GO:0032259">
    <property type="term" value="P:methylation"/>
    <property type="evidence" value="ECO:0007669"/>
    <property type="project" value="UniProtKB-KW"/>
</dbReference>
<evidence type="ECO:0000313" key="3">
    <source>
        <dbReference type="Proteomes" id="UP000587524"/>
    </source>
</evidence>
<organism evidence="2 3">
    <name type="scientific">Aminobacter ciceronei</name>
    <dbReference type="NCBI Taxonomy" id="150723"/>
    <lineage>
        <taxon>Bacteria</taxon>
        <taxon>Pseudomonadati</taxon>
        <taxon>Pseudomonadota</taxon>
        <taxon>Alphaproteobacteria</taxon>
        <taxon>Hyphomicrobiales</taxon>
        <taxon>Phyllobacteriaceae</taxon>
        <taxon>Aminobacter</taxon>
    </lineage>
</organism>
<keyword evidence="2" id="KW-0808">Transferase</keyword>
<dbReference type="Pfam" id="PF08241">
    <property type="entry name" value="Methyltransf_11"/>
    <property type="match status" value="1"/>
</dbReference>
<keyword evidence="3" id="KW-1185">Reference proteome</keyword>
<evidence type="ECO:0000259" key="1">
    <source>
        <dbReference type="Pfam" id="PF08241"/>
    </source>
</evidence>
<comment type="caution">
    <text evidence="2">The sequence shown here is derived from an EMBL/GenBank/DDBJ whole genome shotgun (WGS) entry which is preliminary data.</text>
</comment>
<dbReference type="EMBL" id="JACJHZ010000075">
    <property type="protein sequence ID" value="MBA9024634.1"/>
    <property type="molecule type" value="Genomic_DNA"/>
</dbReference>
<dbReference type="Gene3D" id="3.40.50.150">
    <property type="entry name" value="Vaccinia Virus protein VP39"/>
    <property type="match status" value="1"/>
</dbReference>
<dbReference type="SUPFAM" id="SSF53335">
    <property type="entry name" value="S-adenosyl-L-methionine-dependent methyltransferases"/>
    <property type="match status" value="1"/>
</dbReference>
<sequence>MLMLTGLNDYDFIDFGCSKGGSIAYAAKAFGVPRGIGIDISPEKVEATRGAGFDAMLADARTLSAYPKAVSFVTMLDFLEHLPGLSDARTCILSASEVAKDFIFIRQPWFDSDGYLMSLGLKLYWSDWRGHPNAMTSLEFHNVLSRIPNIEDFRIYGRDPILDSDHPAVHPIGSPTDQHEWKAGTHDPKPAVPFDRPVFKQIMCIAILKGSSTTLEEVEAKLPWDTVVFASDA</sequence>
<name>A0ABR6CHX3_9HYPH</name>
<reference evidence="2 3" key="1">
    <citation type="submission" date="2020-08" db="EMBL/GenBank/DDBJ databases">
        <title>Genomic Encyclopedia of Type Strains, Phase IV (KMG-IV): sequencing the most valuable type-strain genomes for metagenomic binning, comparative biology and taxonomic classification.</title>
        <authorList>
            <person name="Goeker M."/>
        </authorList>
    </citation>
    <scope>NUCLEOTIDE SEQUENCE [LARGE SCALE GENOMIC DNA]</scope>
    <source>
        <strain evidence="2 3">DSM 17455</strain>
    </source>
</reference>
<keyword evidence="2" id="KW-0489">Methyltransferase</keyword>
<feature type="domain" description="Methyltransferase type 11" evidence="1">
    <location>
        <begin position="14"/>
        <end position="92"/>
    </location>
</feature>
<dbReference type="RefSeq" id="WP_182576221.1">
    <property type="nucleotide sequence ID" value="NZ_JACJHY010000011.1"/>
</dbReference>
<evidence type="ECO:0000313" key="2">
    <source>
        <dbReference type="EMBL" id="MBA9024634.1"/>
    </source>
</evidence>
<proteinExistence type="predicted"/>